<feature type="compositionally biased region" description="Low complexity" evidence="1">
    <location>
        <begin position="915"/>
        <end position="930"/>
    </location>
</feature>
<feature type="region of interest" description="Disordered" evidence="1">
    <location>
        <begin position="1453"/>
        <end position="1500"/>
    </location>
</feature>
<feature type="compositionally biased region" description="Low complexity" evidence="1">
    <location>
        <begin position="522"/>
        <end position="532"/>
    </location>
</feature>
<feature type="compositionally biased region" description="Low complexity" evidence="1">
    <location>
        <begin position="242"/>
        <end position="251"/>
    </location>
</feature>
<feature type="compositionally biased region" description="Polar residues" evidence="1">
    <location>
        <begin position="611"/>
        <end position="638"/>
    </location>
</feature>
<feature type="region of interest" description="Disordered" evidence="1">
    <location>
        <begin position="1202"/>
        <end position="1253"/>
    </location>
</feature>
<feature type="compositionally biased region" description="Polar residues" evidence="1">
    <location>
        <begin position="1213"/>
        <end position="1244"/>
    </location>
</feature>
<feature type="compositionally biased region" description="Polar residues" evidence="1">
    <location>
        <begin position="1380"/>
        <end position="1396"/>
    </location>
</feature>
<feature type="region of interest" description="Disordered" evidence="1">
    <location>
        <begin position="453"/>
        <end position="500"/>
    </location>
</feature>
<feature type="compositionally biased region" description="Low complexity" evidence="1">
    <location>
        <begin position="287"/>
        <end position="304"/>
    </location>
</feature>
<evidence type="ECO:0000256" key="1">
    <source>
        <dbReference type="SAM" id="MobiDB-lite"/>
    </source>
</evidence>
<evidence type="ECO:0000313" key="3">
    <source>
        <dbReference type="Proteomes" id="UP000735302"/>
    </source>
</evidence>
<feature type="compositionally biased region" description="Polar residues" evidence="1">
    <location>
        <begin position="960"/>
        <end position="985"/>
    </location>
</feature>
<feature type="compositionally biased region" description="Basic and acidic residues" evidence="1">
    <location>
        <begin position="722"/>
        <end position="734"/>
    </location>
</feature>
<feature type="region of interest" description="Disordered" evidence="1">
    <location>
        <begin position="1030"/>
        <end position="1101"/>
    </location>
</feature>
<reference evidence="2 3" key="1">
    <citation type="journal article" date="2021" name="Elife">
        <title>Chloroplast acquisition without the gene transfer in kleptoplastic sea slugs, Plakobranchus ocellatus.</title>
        <authorList>
            <person name="Maeda T."/>
            <person name="Takahashi S."/>
            <person name="Yoshida T."/>
            <person name="Shimamura S."/>
            <person name="Takaki Y."/>
            <person name="Nagai Y."/>
            <person name="Toyoda A."/>
            <person name="Suzuki Y."/>
            <person name="Arimoto A."/>
            <person name="Ishii H."/>
            <person name="Satoh N."/>
            <person name="Nishiyama T."/>
            <person name="Hasebe M."/>
            <person name="Maruyama T."/>
            <person name="Minagawa J."/>
            <person name="Obokata J."/>
            <person name="Shigenobu S."/>
        </authorList>
    </citation>
    <scope>NUCLEOTIDE SEQUENCE [LARGE SCALE GENOMIC DNA]</scope>
</reference>
<feature type="region of interest" description="Disordered" evidence="1">
    <location>
        <begin position="238"/>
        <end position="304"/>
    </location>
</feature>
<evidence type="ECO:0008006" key="4">
    <source>
        <dbReference type="Google" id="ProtNLM"/>
    </source>
</evidence>
<feature type="region of interest" description="Disordered" evidence="1">
    <location>
        <begin position="1265"/>
        <end position="1365"/>
    </location>
</feature>
<feature type="compositionally biased region" description="Polar residues" evidence="1">
    <location>
        <begin position="756"/>
        <end position="788"/>
    </location>
</feature>
<feature type="region of interest" description="Disordered" evidence="1">
    <location>
        <begin position="1377"/>
        <end position="1401"/>
    </location>
</feature>
<dbReference type="InterPro" id="IPR036034">
    <property type="entry name" value="PDZ_sf"/>
</dbReference>
<feature type="compositionally biased region" description="Low complexity" evidence="1">
    <location>
        <begin position="811"/>
        <end position="820"/>
    </location>
</feature>
<accession>A0AAV3ZZ77</accession>
<feature type="compositionally biased region" description="Basic and acidic residues" evidence="1">
    <location>
        <begin position="388"/>
        <end position="428"/>
    </location>
</feature>
<feature type="region of interest" description="Disordered" evidence="1">
    <location>
        <begin position="513"/>
        <end position="639"/>
    </location>
</feature>
<feature type="compositionally biased region" description="Basic and acidic residues" evidence="1">
    <location>
        <begin position="822"/>
        <end position="831"/>
    </location>
</feature>
<feature type="compositionally biased region" description="Low complexity" evidence="1">
    <location>
        <begin position="1080"/>
        <end position="1090"/>
    </location>
</feature>
<feature type="region of interest" description="Disordered" evidence="1">
    <location>
        <begin position="360"/>
        <end position="430"/>
    </location>
</feature>
<feature type="compositionally biased region" description="Polar residues" evidence="1">
    <location>
        <begin position="884"/>
        <end position="909"/>
    </location>
</feature>
<sequence>METCRGSVTNYMERGASVAQWLASPPRDLQGPFCRRLEPLSQVRCGSVYITPSDSTTKVVQAVLATPSVKEKKRRAAKYTVAVGTCHGHVQAFLKDSDVVLSAFDQCPAEEKCLMLIKRPKESSKKLSKAQSAQNLSMSDTQLYRQFDGTAFNSPYTAHKMKGKANSARNDNSQLTSEVYRTEPRVRRAAGPAAISAAHKKWPAARPNNTFVPIPELGIYTPEQHVLQNGTYAQHCHSREVNNNSSSRRSNAGVHNGGLAPTRNSGGSNQNFSYNASNGLHTRQSGNSNLDSNNTYNNNVNNNSSFNSSFDESVSSYGYAPAKGVLRGYDPAAAVGVPASGNSRYPSGDVYHSCVDISHTYREGRPGDDEFNTLSSRRSYDPPVYAPVREEAERVRLRLPEQSNGRRDERDSRADGYRNAEDTDENSKMEAAARSYSLGDLSAGLSFSLVGQKKSGSVTTVNGVGRGGRGLSSPGLAPKSVRPAPSAASIISSDREEGSSALKHIRERLQKAVFKSQDKRNNSSNNPSQKQPPRAPVQSREPGNHHYQRRGDTNYKKQSWQQQQQQQRQRQEQPHIDEQRTYPGSYQRQMSAPEGAQSMSSPRNRRDSEDTVSSYRSAQSDTSVHHSAQNLPFSSSGFHTVGRVNKISNNISNSSNSISSTLNNTDSSGNSFATANSTSTITNTAEASKTHNGAHHSSSRDKSSASPSKPKRSLPNVPLSETSERIKRFTEMMKSRMSTGSRTGSSNGSRSGSSTKHTPTQRSTDSACSHTSLSRKSSMETASDSEVFTINGGESHISNRDAGNTKHLQHQQHQLNNVQHKPYQDSLDKRGNNPAALTSGNSVGVRNEDQYASRGYNGQSQSHHSHRPLTSEDTPLPPGDRSTDSGQTTGTNQSYNGSAMDSGYTTNNDADNDSFNTNNHNQIQHNNFHNIDSHHQHSQHQDPTRHYPQRPPNHGHPQNHHTSSLSHPHSGNHQQYSFSSRSHNPQSDHEYGSADLPLPAFSDRKSRDFYDPQIKRNSNLTNAHRFGSVQNVSSAQAHGTPRDTDLLPVNESTPNGYRQQQFPHVQRYESGPFSAREYSNKQNSKNQSQSGQTQDHRQSYGGRRSWDFADARLDHEVPSNPTFHESNLKKYDRGAVRYKSTEVISSSKPLFTDANYVNTDHIHPNSYVNKQNGIVMNTNGGKTAQTLQEQSQALSARFRTMQLGNGGDHRNHNQMSLSYHSGMNKTSSTDHSNNSNRGVHSATNPDYAPSLPTSQVIVNNTSQAFRTNGNNNYQSHNHNQQQPQPQQLYHKSPRDAGQFESKGNFSQQNKQLSDRHQLHPANARQHPQQSDCGNNTSSHGEVVKLRPVPMSRANRNARGRTLPGGFRFSDAEIAAAGAGDNNSSTPYLLNSQQSSPPGRDQGHEVMLFHLTQKFDLCPLLINLPRHVSLKDLVEVSEFVVEISLVGVPGPGGSPLGGPSSPQGPIASKIGSPGSAFSPVRNSHDFEGSNGGSSGDPADNSEKMLSAKVKVIRFAHVWGEELQRHTTLGRLLEGDIVVEVNGWFCLGADITYLARVVESCQGAITFTVARPKESEEKRFKGQTPAERVRGLEAEISRLDEIIHVKDEKIRDMTSSGGSSAKQSLSAIAAINGEIPVEGMVIGDDEYVV</sequence>
<feature type="compositionally biased region" description="Low complexity" evidence="1">
    <location>
        <begin position="1268"/>
        <end position="1287"/>
    </location>
</feature>
<feature type="compositionally biased region" description="Polar residues" evidence="1">
    <location>
        <begin position="262"/>
        <end position="286"/>
    </location>
</feature>
<evidence type="ECO:0000313" key="2">
    <source>
        <dbReference type="EMBL" id="GFN99835.1"/>
    </source>
</evidence>
<feature type="compositionally biased region" description="Polar residues" evidence="1">
    <location>
        <begin position="1050"/>
        <end position="1063"/>
    </location>
</feature>
<dbReference type="Proteomes" id="UP000735302">
    <property type="component" value="Unassembled WGS sequence"/>
</dbReference>
<dbReference type="SUPFAM" id="SSF50156">
    <property type="entry name" value="PDZ domain-like"/>
    <property type="match status" value="1"/>
</dbReference>
<feature type="region of interest" description="Disordered" evidence="1">
    <location>
        <begin position="686"/>
        <end position="1005"/>
    </location>
</feature>
<feature type="compositionally biased region" description="Polar residues" evidence="1">
    <location>
        <begin position="835"/>
        <end position="844"/>
    </location>
</feature>
<feature type="compositionally biased region" description="Low complexity" evidence="1">
    <location>
        <begin position="483"/>
        <end position="492"/>
    </location>
</feature>
<name>A0AAV3ZZ77_9GAST</name>
<dbReference type="EMBL" id="BLXT01003024">
    <property type="protein sequence ID" value="GFN99835.1"/>
    <property type="molecule type" value="Genomic_DNA"/>
</dbReference>
<protein>
    <recommendedName>
        <fullName evidence="4">PDZ domain-containing protein</fullName>
    </recommendedName>
</protein>
<organism evidence="2 3">
    <name type="scientific">Plakobranchus ocellatus</name>
    <dbReference type="NCBI Taxonomy" id="259542"/>
    <lineage>
        <taxon>Eukaryota</taxon>
        <taxon>Metazoa</taxon>
        <taxon>Spiralia</taxon>
        <taxon>Lophotrochozoa</taxon>
        <taxon>Mollusca</taxon>
        <taxon>Gastropoda</taxon>
        <taxon>Heterobranchia</taxon>
        <taxon>Euthyneura</taxon>
        <taxon>Panpulmonata</taxon>
        <taxon>Sacoglossa</taxon>
        <taxon>Placobranchoidea</taxon>
        <taxon>Plakobranchidae</taxon>
        <taxon>Plakobranchus</taxon>
    </lineage>
</organism>
<keyword evidence="3" id="KW-1185">Reference proteome</keyword>
<proteinExistence type="predicted"/>
<feature type="compositionally biased region" description="Polar residues" evidence="1">
    <location>
        <begin position="1325"/>
        <end position="1339"/>
    </location>
</feature>
<feature type="compositionally biased region" description="Polar residues" evidence="1">
    <location>
        <begin position="1301"/>
        <end position="1311"/>
    </location>
</feature>
<gene>
    <name evidence="2" type="ORF">PoB_002634100</name>
</gene>
<feature type="compositionally biased region" description="Basic and acidic residues" evidence="1">
    <location>
        <begin position="569"/>
        <end position="580"/>
    </location>
</feature>
<feature type="compositionally biased region" description="Basic and acidic residues" evidence="1">
    <location>
        <begin position="931"/>
        <end position="945"/>
    </location>
</feature>
<comment type="caution">
    <text evidence="2">The sequence shown here is derived from an EMBL/GenBank/DDBJ whole genome shotgun (WGS) entry which is preliminary data.</text>
</comment>
<feature type="compositionally biased region" description="Low complexity" evidence="1">
    <location>
        <begin position="735"/>
        <end position="755"/>
    </location>
</feature>